<keyword evidence="11" id="KW-1185">Reference proteome</keyword>
<dbReference type="OrthoDB" id="9770036at2"/>
<dbReference type="InterPro" id="IPR003838">
    <property type="entry name" value="ABC3_permease_C"/>
</dbReference>
<evidence type="ECO:0000313" key="11">
    <source>
        <dbReference type="Proteomes" id="UP000233398"/>
    </source>
</evidence>
<proteinExistence type="inferred from homology"/>
<keyword evidence="3" id="KW-1003">Cell membrane</keyword>
<feature type="domain" description="MacB-like periplasmic core" evidence="9">
    <location>
        <begin position="26"/>
        <end position="261"/>
    </location>
</feature>
<evidence type="ECO:0000259" key="8">
    <source>
        <dbReference type="Pfam" id="PF02687"/>
    </source>
</evidence>
<feature type="transmembrane region" description="Helical" evidence="7">
    <location>
        <begin position="288"/>
        <end position="309"/>
    </location>
</feature>
<dbReference type="PANTHER" id="PTHR30489">
    <property type="entry name" value="LIPOPROTEIN-RELEASING SYSTEM TRANSMEMBRANE PROTEIN LOLE"/>
    <property type="match status" value="1"/>
</dbReference>
<keyword evidence="5 7" id="KW-1133">Transmembrane helix</keyword>
<accession>A0A2N0VEN4</accession>
<evidence type="ECO:0000256" key="2">
    <source>
        <dbReference type="ARBA" id="ARBA00005236"/>
    </source>
</evidence>
<name>A0A2N0VEN4_9BACT</name>
<evidence type="ECO:0000256" key="5">
    <source>
        <dbReference type="ARBA" id="ARBA00022989"/>
    </source>
</evidence>
<dbReference type="RefSeq" id="WP_101074345.1">
    <property type="nucleotide sequence ID" value="NZ_PISP01000006.1"/>
</dbReference>
<keyword evidence="6 7" id="KW-0472">Membrane</keyword>
<dbReference type="GO" id="GO:0044874">
    <property type="term" value="P:lipoprotein localization to outer membrane"/>
    <property type="evidence" value="ECO:0007669"/>
    <property type="project" value="TreeGrafter"/>
</dbReference>
<reference evidence="10 11" key="1">
    <citation type="submission" date="2017-11" db="EMBL/GenBank/DDBJ databases">
        <title>Rhodohalobacter 15182 sp. nov., isolated from a salt lake.</title>
        <authorList>
            <person name="Han S."/>
        </authorList>
    </citation>
    <scope>NUCLEOTIDE SEQUENCE [LARGE SCALE GENOMIC DNA]</scope>
    <source>
        <strain evidence="10 11">15182</strain>
    </source>
</reference>
<feature type="domain" description="ABC3 transporter permease C-terminal" evidence="8">
    <location>
        <begin position="292"/>
        <end position="412"/>
    </location>
</feature>
<dbReference type="InterPro" id="IPR051447">
    <property type="entry name" value="Lipoprotein-release_system"/>
</dbReference>
<comment type="similarity">
    <text evidence="2">Belongs to the ABC-4 integral membrane protein family. LolC/E subfamily.</text>
</comment>
<evidence type="ECO:0000256" key="6">
    <source>
        <dbReference type="ARBA" id="ARBA00023136"/>
    </source>
</evidence>
<dbReference type="Pfam" id="PF02687">
    <property type="entry name" value="FtsX"/>
    <property type="match status" value="1"/>
</dbReference>
<dbReference type="InterPro" id="IPR025857">
    <property type="entry name" value="MacB_PCD"/>
</dbReference>
<evidence type="ECO:0000259" key="9">
    <source>
        <dbReference type="Pfam" id="PF12704"/>
    </source>
</evidence>
<dbReference type="GO" id="GO:0098797">
    <property type="term" value="C:plasma membrane protein complex"/>
    <property type="evidence" value="ECO:0007669"/>
    <property type="project" value="TreeGrafter"/>
</dbReference>
<comment type="subcellular location">
    <subcellularLocation>
        <location evidence="1">Cell membrane</location>
        <topology evidence="1">Multi-pass membrane protein</topology>
    </subcellularLocation>
</comment>
<feature type="transmembrane region" description="Helical" evidence="7">
    <location>
        <begin position="25"/>
        <end position="46"/>
    </location>
</feature>
<dbReference type="PANTHER" id="PTHR30489:SF0">
    <property type="entry name" value="LIPOPROTEIN-RELEASING SYSTEM TRANSMEMBRANE PROTEIN LOLE"/>
    <property type="match status" value="1"/>
</dbReference>
<sequence>MRLFPINSTNTKIALVHLTSRLKQLLVAVLSVTFGISMYIFLNGFLNGVNDTQTELAFSTMAHIRIYNDLPEDKTNLLEMAPDNTVAVNIRNPRVIKYTEGIQNADQYVRVAERQPEVKAVSKQVNINIFYRNGAIQVNGQLSGVDVASEDKLFDTSKYVTSGSWENLSTRSNGIVLGKGLARKLSLNMGDRVQVTTADGLSKSYEIVGLLETSIISVDNSKGYIRISSARQLLSKNMSYVTDIQVNVRDFNKSEQTATTLSRVIPYKVEPWMEASGQLEAGSELRDILGIAVSLTILLVAGFGIYNIMNMTVNEKIKEIAILKAMGFDGDDIVEIFLTQSVIIGLLGGIVGMAFGYVVSRLINNIPFNVAGLEVLPMTYNLDDYGLAFMFGLITTFIAGYLPARKAASIDPVEIIRG</sequence>
<feature type="transmembrane region" description="Helical" evidence="7">
    <location>
        <begin position="385"/>
        <end position="404"/>
    </location>
</feature>
<dbReference type="AlphaFoldDB" id="A0A2N0VEN4"/>
<comment type="caution">
    <text evidence="10">The sequence shown here is derived from an EMBL/GenBank/DDBJ whole genome shotgun (WGS) entry which is preliminary data.</text>
</comment>
<dbReference type="Pfam" id="PF12704">
    <property type="entry name" value="MacB_PCD"/>
    <property type="match status" value="1"/>
</dbReference>
<keyword evidence="4 7" id="KW-0812">Transmembrane</keyword>
<evidence type="ECO:0000256" key="4">
    <source>
        <dbReference type="ARBA" id="ARBA00022692"/>
    </source>
</evidence>
<dbReference type="Proteomes" id="UP000233398">
    <property type="component" value="Unassembled WGS sequence"/>
</dbReference>
<dbReference type="EMBL" id="PISP01000006">
    <property type="protein sequence ID" value="PKD42649.1"/>
    <property type="molecule type" value="Genomic_DNA"/>
</dbReference>
<organism evidence="10 11">
    <name type="scientific">Rhodohalobacter barkolensis</name>
    <dbReference type="NCBI Taxonomy" id="2053187"/>
    <lineage>
        <taxon>Bacteria</taxon>
        <taxon>Pseudomonadati</taxon>
        <taxon>Balneolota</taxon>
        <taxon>Balneolia</taxon>
        <taxon>Balneolales</taxon>
        <taxon>Balneolaceae</taxon>
        <taxon>Rhodohalobacter</taxon>
    </lineage>
</organism>
<evidence type="ECO:0000256" key="3">
    <source>
        <dbReference type="ARBA" id="ARBA00022475"/>
    </source>
</evidence>
<feature type="transmembrane region" description="Helical" evidence="7">
    <location>
        <begin position="336"/>
        <end position="359"/>
    </location>
</feature>
<evidence type="ECO:0000313" key="10">
    <source>
        <dbReference type="EMBL" id="PKD42649.1"/>
    </source>
</evidence>
<gene>
    <name evidence="10" type="ORF">CWD77_14670</name>
</gene>
<protein>
    <submittedName>
        <fullName evidence="10">ABC transporter permease</fullName>
    </submittedName>
</protein>
<evidence type="ECO:0000256" key="1">
    <source>
        <dbReference type="ARBA" id="ARBA00004651"/>
    </source>
</evidence>
<evidence type="ECO:0000256" key="7">
    <source>
        <dbReference type="SAM" id="Phobius"/>
    </source>
</evidence>